<evidence type="ECO:0000256" key="7">
    <source>
        <dbReference type="ARBA" id="ARBA00038093"/>
    </source>
</evidence>
<dbReference type="GO" id="GO:0046872">
    <property type="term" value="F:metal ion binding"/>
    <property type="evidence" value="ECO:0007669"/>
    <property type="project" value="UniProtKB-KW"/>
</dbReference>
<dbReference type="EMBL" id="VFPA01000001">
    <property type="protein sequence ID" value="TQM14039.1"/>
    <property type="molecule type" value="Genomic_DNA"/>
</dbReference>
<feature type="domain" description="PIN" evidence="8">
    <location>
        <begin position="16"/>
        <end position="110"/>
    </location>
</feature>
<reference evidence="9 10" key="1">
    <citation type="submission" date="2019-06" db="EMBL/GenBank/DDBJ databases">
        <title>Sequencing the genomes of 1000 actinobacteria strains.</title>
        <authorList>
            <person name="Klenk H.-P."/>
        </authorList>
    </citation>
    <scope>NUCLEOTIDE SEQUENCE [LARGE SCALE GENOMIC DNA]</scope>
    <source>
        <strain evidence="9 10">DSM 45301</strain>
    </source>
</reference>
<name>A0A543DXQ3_9PSEU</name>
<comment type="cofactor">
    <cofactor evidence="1">
        <name>Mg(2+)</name>
        <dbReference type="ChEBI" id="CHEBI:18420"/>
    </cofactor>
</comment>
<dbReference type="Gene3D" id="3.40.50.1010">
    <property type="entry name" value="5'-nuclease"/>
    <property type="match status" value="1"/>
</dbReference>
<dbReference type="SUPFAM" id="SSF88723">
    <property type="entry name" value="PIN domain-like"/>
    <property type="match status" value="1"/>
</dbReference>
<accession>A0A543DXQ3</accession>
<evidence type="ECO:0000256" key="6">
    <source>
        <dbReference type="ARBA" id="ARBA00022842"/>
    </source>
</evidence>
<protein>
    <recommendedName>
        <fullName evidence="8">PIN domain-containing protein</fullName>
    </recommendedName>
</protein>
<evidence type="ECO:0000256" key="2">
    <source>
        <dbReference type="ARBA" id="ARBA00022649"/>
    </source>
</evidence>
<sequence>MLIDLERIDLGDHQGSVMVASAISVGELAFGATSGPDPGARQARLRTVLTDLEIIPYGIEEAKLYGVLATLVRAAGRNPRPRRLDLQIAATAAAARIPLLTMNPDDFRGIDQLVDVVSVHCIN</sequence>
<dbReference type="Pfam" id="PF01850">
    <property type="entry name" value="PIN"/>
    <property type="match status" value="1"/>
</dbReference>
<keyword evidence="2" id="KW-1277">Toxin-antitoxin system</keyword>
<evidence type="ECO:0000313" key="10">
    <source>
        <dbReference type="Proteomes" id="UP000315677"/>
    </source>
</evidence>
<evidence type="ECO:0000313" key="9">
    <source>
        <dbReference type="EMBL" id="TQM14039.1"/>
    </source>
</evidence>
<evidence type="ECO:0000259" key="8">
    <source>
        <dbReference type="Pfam" id="PF01850"/>
    </source>
</evidence>
<keyword evidence="5" id="KW-0378">Hydrolase</keyword>
<comment type="caution">
    <text evidence="9">The sequence shown here is derived from an EMBL/GenBank/DDBJ whole genome shotgun (WGS) entry which is preliminary data.</text>
</comment>
<evidence type="ECO:0000256" key="5">
    <source>
        <dbReference type="ARBA" id="ARBA00022801"/>
    </source>
</evidence>
<dbReference type="PANTHER" id="PTHR33653:SF1">
    <property type="entry name" value="RIBONUCLEASE VAPC2"/>
    <property type="match status" value="1"/>
</dbReference>
<dbReference type="PANTHER" id="PTHR33653">
    <property type="entry name" value="RIBONUCLEASE VAPC2"/>
    <property type="match status" value="1"/>
</dbReference>
<dbReference type="InterPro" id="IPR029060">
    <property type="entry name" value="PIN-like_dom_sf"/>
</dbReference>
<organism evidence="9 10">
    <name type="scientific">Pseudonocardia kunmingensis</name>
    <dbReference type="NCBI Taxonomy" id="630975"/>
    <lineage>
        <taxon>Bacteria</taxon>
        <taxon>Bacillati</taxon>
        <taxon>Actinomycetota</taxon>
        <taxon>Actinomycetes</taxon>
        <taxon>Pseudonocardiales</taxon>
        <taxon>Pseudonocardiaceae</taxon>
        <taxon>Pseudonocardia</taxon>
    </lineage>
</organism>
<proteinExistence type="inferred from homology"/>
<dbReference type="Proteomes" id="UP000315677">
    <property type="component" value="Unassembled WGS sequence"/>
</dbReference>
<dbReference type="GO" id="GO:0004518">
    <property type="term" value="F:nuclease activity"/>
    <property type="evidence" value="ECO:0007669"/>
    <property type="project" value="UniProtKB-KW"/>
</dbReference>
<keyword evidence="3" id="KW-0540">Nuclease</keyword>
<evidence type="ECO:0000256" key="4">
    <source>
        <dbReference type="ARBA" id="ARBA00022723"/>
    </source>
</evidence>
<evidence type="ECO:0000256" key="1">
    <source>
        <dbReference type="ARBA" id="ARBA00001946"/>
    </source>
</evidence>
<dbReference type="InterPro" id="IPR050556">
    <property type="entry name" value="Type_II_TA_system_RNase"/>
</dbReference>
<comment type="similarity">
    <text evidence="7">Belongs to the PINc/VapC protein family.</text>
</comment>
<dbReference type="GO" id="GO:0016787">
    <property type="term" value="F:hydrolase activity"/>
    <property type="evidence" value="ECO:0007669"/>
    <property type="project" value="UniProtKB-KW"/>
</dbReference>
<keyword evidence="6" id="KW-0460">Magnesium</keyword>
<dbReference type="AlphaFoldDB" id="A0A543DXQ3"/>
<keyword evidence="10" id="KW-1185">Reference proteome</keyword>
<dbReference type="InterPro" id="IPR002716">
    <property type="entry name" value="PIN_dom"/>
</dbReference>
<keyword evidence="4" id="KW-0479">Metal-binding</keyword>
<evidence type="ECO:0000256" key="3">
    <source>
        <dbReference type="ARBA" id="ARBA00022722"/>
    </source>
</evidence>
<gene>
    <name evidence="9" type="ORF">FB558_0797</name>
</gene>